<comment type="caution">
    <text evidence="1">The sequence shown here is derived from an EMBL/GenBank/DDBJ whole genome shotgun (WGS) entry which is preliminary data.</text>
</comment>
<proteinExistence type="predicted"/>
<gene>
    <name evidence="1" type="ORF">PIB30_093174</name>
</gene>
<keyword evidence="2" id="KW-1185">Reference proteome</keyword>
<name>A0ABU6RVQ5_9FABA</name>
<dbReference type="EMBL" id="JASCZI010032180">
    <property type="protein sequence ID" value="MED6127970.1"/>
    <property type="molecule type" value="Genomic_DNA"/>
</dbReference>
<accession>A0ABU6RVQ5</accession>
<organism evidence="1 2">
    <name type="scientific">Stylosanthes scabra</name>
    <dbReference type="NCBI Taxonomy" id="79078"/>
    <lineage>
        <taxon>Eukaryota</taxon>
        <taxon>Viridiplantae</taxon>
        <taxon>Streptophyta</taxon>
        <taxon>Embryophyta</taxon>
        <taxon>Tracheophyta</taxon>
        <taxon>Spermatophyta</taxon>
        <taxon>Magnoliopsida</taxon>
        <taxon>eudicotyledons</taxon>
        <taxon>Gunneridae</taxon>
        <taxon>Pentapetalae</taxon>
        <taxon>rosids</taxon>
        <taxon>fabids</taxon>
        <taxon>Fabales</taxon>
        <taxon>Fabaceae</taxon>
        <taxon>Papilionoideae</taxon>
        <taxon>50 kb inversion clade</taxon>
        <taxon>dalbergioids sensu lato</taxon>
        <taxon>Dalbergieae</taxon>
        <taxon>Pterocarpus clade</taxon>
        <taxon>Stylosanthes</taxon>
    </lineage>
</organism>
<protein>
    <submittedName>
        <fullName evidence="1">Uncharacterized protein</fullName>
    </submittedName>
</protein>
<reference evidence="1 2" key="1">
    <citation type="journal article" date="2023" name="Plants (Basel)">
        <title>Bridging the Gap: Combining Genomics and Transcriptomics Approaches to Understand Stylosanthes scabra, an Orphan Legume from the Brazilian Caatinga.</title>
        <authorList>
            <person name="Ferreira-Neto J.R.C."/>
            <person name="da Silva M.D."/>
            <person name="Binneck E."/>
            <person name="de Melo N.F."/>
            <person name="da Silva R.H."/>
            <person name="de Melo A.L.T.M."/>
            <person name="Pandolfi V."/>
            <person name="Bustamante F.O."/>
            <person name="Brasileiro-Vidal A.C."/>
            <person name="Benko-Iseppon A.M."/>
        </authorList>
    </citation>
    <scope>NUCLEOTIDE SEQUENCE [LARGE SCALE GENOMIC DNA]</scope>
    <source>
        <tissue evidence="1">Leaves</tissue>
    </source>
</reference>
<dbReference type="Proteomes" id="UP001341840">
    <property type="component" value="Unassembled WGS sequence"/>
</dbReference>
<sequence length="143" mass="15807">MNKTPGEAWELIESVADNNQYSKTRATSTAKGVFEVTPSESTVLVKSLTDIASMLKEIKEVQQMAPKILTQHPQQTHHSQQIPAKHCDNTKHILKGGEITSKTDGTPINRNNHLSTANLTPLINPKISKARVTNLHIIDNHIT</sequence>
<evidence type="ECO:0000313" key="2">
    <source>
        <dbReference type="Proteomes" id="UP001341840"/>
    </source>
</evidence>
<evidence type="ECO:0000313" key="1">
    <source>
        <dbReference type="EMBL" id="MED6127970.1"/>
    </source>
</evidence>